<name>A0ABQ9BK95_9ROSI</name>
<evidence type="ECO:0008006" key="4">
    <source>
        <dbReference type="Google" id="ProtNLM"/>
    </source>
</evidence>
<sequence length="563" mass="63160">MGVKVATTTCFQWSQPIIHHSPSSSQTLASAVSSPSSKGQRRLNGTGGGVLLCRCLQRLDRWTLFGTPLTTNLQRARSYEFPKSRGQTIKRASSASLDAFSDEEFSKKIQELALRFQLSDDEDDGSDAVDSESEILSHSGDNLGSINGGDIYSIREDSSNLVRNRRQFPLDSMELPWPEIRQEPPDWSGRDDIIPASIERKANSVELPLSLRMIKRKMQWQEGFREAGESAYCSVKKAFSSMVFIIRELHAHSLQMREFLFTEDLQGILARVQTEMHASFVWLFQQVFSHTPTLMVYVMILLANFTVHSMANNAALAAPPNSGSYAATTESISVVEIPDQKNQKVRPLASGTEGDGWFDQSNQIRTIVPDGASQLSSLGTSREAESASEQGSREAELSLWNSIVEEASKMRFFPLRDESLDHDTIQNLVSPINAKIESDDYAEYFRTDLLYQMGLSQDPNNPLLLVNYAQFLNMVAHDYDRAEEYFKRAIGVEPPDAEAYSKYASFLWHVRKDLWAAEETFLEAISADPTNSYYAANYAHFLWNTGGEDTCFPLSSQDNAHEA</sequence>
<organism evidence="2 3">
    <name type="scientific">Salix suchowensis</name>
    <dbReference type="NCBI Taxonomy" id="1278906"/>
    <lineage>
        <taxon>Eukaryota</taxon>
        <taxon>Viridiplantae</taxon>
        <taxon>Streptophyta</taxon>
        <taxon>Embryophyta</taxon>
        <taxon>Tracheophyta</taxon>
        <taxon>Spermatophyta</taxon>
        <taxon>Magnoliopsida</taxon>
        <taxon>eudicotyledons</taxon>
        <taxon>Gunneridae</taxon>
        <taxon>Pentapetalae</taxon>
        <taxon>rosids</taxon>
        <taxon>fabids</taxon>
        <taxon>Malpighiales</taxon>
        <taxon>Salicaceae</taxon>
        <taxon>Saliceae</taxon>
        <taxon>Salix</taxon>
    </lineage>
</organism>
<reference evidence="2" key="1">
    <citation type="submission" date="2022-10" db="EMBL/GenBank/DDBJ databases">
        <authorList>
            <person name="Hyden B.L."/>
            <person name="Feng K."/>
            <person name="Yates T."/>
            <person name="Jawdy S."/>
            <person name="Smart L.B."/>
            <person name="Muchero W."/>
        </authorList>
    </citation>
    <scope>NUCLEOTIDE SEQUENCE</scope>
    <source>
        <tissue evidence="2">Shoot tip</tissue>
    </source>
</reference>
<protein>
    <recommendedName>
        <fullName evidence="4">Tetratricopeptide repeat-like superfamily protein</fullName>
    </recommendedName>
</protein>
<dbReference type="SUPFAM" id="SSF48452">
    <property type="entry name" value="TPR-like"/>
    <property type="match status" value="1"/>
</dbReference>
<feature type="compositionally biased region" description="Acidic residues" evidence="1">
    <location>
        <begin position="120"/>
        <end position="133"/>
    </location>
</feature>
<evidence type="ECO:0000313" key="3">
    <source>
        <dbReference type="Proteomes" id="UP001141253"/>
    </source>
</evidence>
<gene>
    <name evidence="2" type="ORF">OIU77_028343</name>
</gene>
<reference evidence="2" key="2">
    <citation type="journal article" date="2023" name="Int. J. Mol. Sci.">
        <title>De Novo Assembly and Annotation of 11 Diverse Shrub Willow (Salix) Genomes Reveals Novel Gene Organization in Sex-Linked Regions.</title>
        <authorList>
            <person name="Hyden B."/>
            <person name="Feng K."/>
            <person name="Yates T.B."/>
            <person name="Jawdy S."/>
            <person name="Cereghino C."/>
            <person name="Smart L.B."/>
            <person name="Muchero W."/>
        </authorList>
    </citation>
    <scope>NUCLEOTIDE SEQUENCE</scope>
    <source>
        <tissue evidence="2">Shoot tip</tissue>
    </source>
</reference>
<feature type="region of interest" description="Disordered" evidence="1">
    <location>
        <begin position="374"/>
        <end position="393"/>
    </location>
</feature>
<dbReference type="PANTHER" id="PTHR26312">
    <property type="entry name" value="TETRATRICOPEPTIDE REPEAT PROTEIN 5"/>
    <property type="match status" value="1"/>
</dbReference>
<feature type="region of interest" description="Disordered" evidence="1">
    <location>
        <begin position="21"/>
        <end position="43"/>
    </location>
</feature>
<evidence type="ECO:0000256" key="1">
    <source>
        <dbReference type="SAM" id="MobiDB-lite"/>
    </source>
</evidence>
<evidence type="ECO:0000313" key="2">
    <source>
        <dbReference type="EMBL" id="KAJ6385123.1"/>
    </source>
</evidence>
<feature type="compositionally biased region" description="Low complexity" evidence="1">
    <location>
        <begin position="21"/>
        <end position="37"/>
    </location>
</feature>
<dbReference type="Proteomes" id="UP001141253">
    <property type="component" value="Chromosome 9"/>
</dbReference>
<dbReference type="EMBL" id="JAPFFI010000008">
    <property type="protein sequence ID" value="KAJ6385123.1"/>
    <property type="molecule type" value="Genomic_DNA"/>
</dbReference>
<dbReference type="PANTHER" id="PTHR26312:SF132">
    <property type="entry name" value="OS01G0855200 PROTEIN"/>
    <property type="match status" value="1"/>
</dbReference>
<proteinExistence type="predicted"/>
<keyword evidence="3" id="KW-1185">Reference proteome</keyword>
<feature type="region of interest" description="Disordered" evidence="1">
    <location>
        <begin position="120"/>
        <end position="141"/>
    </location>
</feature>
<dbReference type="Gene3D" id="1.25.40.10">
    <property type="entry name" value="Tetratricopeptide repeat domain"/>
    <property type="match status" value="1"/>
</dbReference>
<dbReference type="InterPro" id="IPR011990">
    <property type="entry name" value="TPR-like_helical_dom_sf"/>
</dbReference>
<accession>A0ABQ9BK95</accession>
<comment type="caution">
    <text evidence="2">The sequence shown here is derived from an EMBL/GenBank/DDBJ whole genome shotgun (WGS) entry which is preliminary data.</text>
</comment>